<dbReference type="SUPFAM" id="SSF63380">
    <property type="entry name" value="Riboflavin synthase domain-like"/>
    <property type="match status" value="1"/>
</dbReference>
<evidence type="ECO:0000256" key="6">
    <source>
        <dbReference type="ARBA" id="ARBA00022619"/>
    </source>
</evidence>
<evidence type="ECO:0000256" key="7">
    <source>
        <dbReference type="ARBA" id="ARBA00022679"/>
    </source>
</evidence>
<protein>
    <recommendedName>
        <fullName evidence="5">Riboflavin synthase</fullName>
        <ecNumber evidence="4">2.5.1.9</ecNumber>
    </recommendedName>
</protein>
<dbReference type="Gene3D" id="2.40.30.20">
    <property type="match status" value="1"/>
</dbReference>
<evidence type="ECO:0000256" key="4">
    <source>
        <dbReference type="ARBA" id="ARBA00012827"/>
    </source>
</evidence>
<dbReference type="InterPro" id="IPR001783">
    <property type="entry name" value="Lumazine-bd"/>
</dbReference>
<reference evidence="10" key="1">
    <citation type="journal article" date="2014" name="Front. Microbiol.">
        <title>High frequency of phylogenetically diverse reductive dehalogenase-homologous genes in deep subseafloor sedimentary metagenomes.</title>
        <authorList>
            <person name="Kawai M."/>
            <person name="Futagami T."/>
            <person name="Toyoda A."/>
            <person name="Takaki Y."/>
            <person name="Nishi S."/>
            <person name="Hori S."/>
            <person name="Arai W."/>
            <person name="Tsubouchi T."/>
            <person name="Morono Y."/>
            <person name="Uchiyama I."/>
            <person name="Ito T."/>
            <person name="Fujiyama A."/>
            <person name="Inagaki F."/>
            <person name="Takami H."/>
        </authorList>
    </citation>
    <scope>NUCLEOTIDE SEQUENCE</scope>
    <source>
        <strain evidence="10">Expedition CK06-06</strain>
    </source>
</reference>
<dbReference type="PANTHER" id="PTHR21098">
    <property type="entry name" value="RIBOFLAVIN SYNTHASE ALPHA CHAIN"/>
    <property type="match status" value="1"/>
</dbReference>
<evidence type="ECO:0000313" key="10">
    <source>
        <dbReference type="EMBL" id="GAI48202.1"/>
    </source>
</evidence>
<keyword evidence="7" id="KW-0808">Transferase</keyword>
<dbReference type="GO" id="GO:0009231">
    <property type="term" value="P:riboflavin biosynthetic process"/>
    <property type="evidence" value="ECO:0007669"/>
    <property type="project" value="UniProtKB-KW"/>
</dbReference>
<dbReference type="PANTHER" id="PTHR21098:SF12">
    <property type="entry name" value="RIBOFLAVIN SYNTHASE"/>
    <property type="match status" value="1"/>
</dbReference>
<dbReference type="InterPro" id="IPR026017">
    <property type="entry name" value="Lumazine-bd_dom"/>
</dbReference>
<evidence type="ECO:0000256" key="8">
    <source>
        <dbReference type="ARBA" id="ARBA00022737"/>
    </source>
</evidence>
<evidence type="ECO:0000256" key="1">
    <source>
        <dbReference type="ARBA" id="ARBA00000968"/>
    </source>
</evidence>
<feature type="domain" description="Lumazine-binding" evidence="9">
    <location>
        <begin position="1"/>
        <end position="56"/>
    </location>
</feature>
<gene>
    <name evidence="10" type="ORF">S06H3_60900</name>
</gene>
<sequence>IAVDGVSLTIVTKAPSSFQVSVVDYTREHTTLGGRRVGDLVNLEVDIIAKYVEQLGQAHSPGITLDFLQERGFLVG</sequence>
<proteinExistence type="predicted"/>
<dbReference type="PROSITE" id="PS51177">
    <property type="entry name" value="LUMAZINE_BIND"/>
    <property type="match status" value="1"/>
</dbReference>
<comment type="function">
    <text evidence="2">Catalyzes the dismutation of two molecules of 6,7-dimethyl-8-ribityllumazine, resulting in the formation of riboflavin and 5-amino-6-(D-ribitylamino)uracil.</text>
</comment>
<evidence type="ECO:0000256" key="5">
    <source>
        <dbReference type="ARBA" id="ARBA00013950"/>
    </source>
</evidence>
<evidence type="ECO:0000259" key="9">
    <source>
        <dbReference type="PROSITE" id="PS51177"/>
    </source>
</evidence>
<feature type="non-terminal residue" evidence="10">
    <location>
        <position position="1"/>
    </location>
</feature>
<evidence type="ECO:0000256" key="2">
    <source>
        <dbReference type="ARBA" id="ARBA00002803"/>
    </source>
</evidence>
<dbReference type="Pfam" id="PF00677">
    <property type="entry name" value="Lum_binding"/>
    <property type="match status" value="1"/>
</dbReference>
<name>X1NVZ1_9ZZZZ</name>
<dbReference type="EC" id="2.5.1.9" evidence="4"/>
<keyword evidence="8" id="KW-0677">Repeat</keyword>
<dbReference type="InterPro" id="IPR023366">
    <property type="entry name" value="ATP_synth_asu-like_sf"/>
</dbReference>
<comment type="caution">
    <text evidence="10">The sequence shown here is derived from an EMBL/GenBank/DDBJ whole genome shotgun (WGS) entry which is preliminary data.</text>
</comment>
<comment type="pathway">
    <text evidence="3">Cofactor biosynthesis; riboflavin biosynthesis; riboflavin from 2-hydroxy-3-oxobutyl phosphate and 5-amino-6-(D-ribitylamino)uracil: step 2/2.</text>
</comment>
<dbReference type="AlphaFoldDB" id="X1NVZ1"/>
<evidence type="ECO:0000256" key="3">
    <source>
        <dbReference type="ARBA" id="ARBA00004887"/>
    </source>
</evidence>
<dbReference type="InterPro" id="IPR017938">
    <property type="entry name" value="Riboflavin_synthase-like_b-brl"/>
</dbReference>
<comment type="catalytic activity">
    <reaction evidence="1">
        <text>2 6,7-dimethyl-8-(1-D-ribityl)lumazine + H(+) = 5-amino-6-(D-ribitylamino)uracil + riboflavin</text>
        <dbReference type="Rhea" id="RHEA:20772"/>
        <dbReference type="ChEBI" id="CHEBI:15378"/>
        <dbReference type="ChEBI" id="CHEBI:15934"/>
        <dbReference type="ChEBI" id="CHEBI:57986"/>
        <dbReference type="ChEBI" id="CHEBI:58201"/>
        <dbReference type="EC" id="2.5.1.9"/>
    </reaction>
</comment>
<dbReference type="EMBL" id="BARV01039815">
    <property type="protein sequence ID" value="GAI48202.1"/>
    <property type="molecule type" value="Genomic_DNA"/>
</dbReference>
<keyword evidence="6" id="KW-0686">Riboflavin biosynthesis</keyword>
<dbReference type="GO" id="GO:0004746">
    <property type="term" value="F:riboflavin synthase activity"/>
    <property type="evidence" value="ECO:0007669"/>
    <property type="project" value="UniProtKB-EC"/>
</dbReference>
<accession>X1NVZ1</accession>
<organism evidence="10">
    <name type="scientific">marine sediment metagenome</name>
    <dbReference type="NCBI Taxonomy" id="412755"/>
    <lineage>
        <taxon>unclassified sequences</taxon>
        <taxon>metagenomes</taxon>
        <taxon>ecological metagenomes</taxon>
    </lineage>
</organism>